<sequence>MNTLGKRLRLRGHRSAPMHCAALLALAAICMGSRAFGQGVTGTIGGVVTDPSGAPVVGATVTVTDLETNAQHVITSSSTGNYRVADLRPGHYLVHVEAPGFQGFDENNLVLSIDQALEVNPSLKVGGAQEKVIVTAETPLLQSEQSSIGLTLDSNNIQNTPLNGRLSVLGLMILAPGVQNLSTAQDTVPATGVTLSLGTGRRNSYGGMATTLDGTINEEVSLQRSEAEIPSIDALQEFKLITNGAPAEFGQAGQIIVATKGGANRIHGELLEFNRSKGTSAKTYSFVTPEKTSARPPYERNEYGGNFSGPIFIPHLYDGRDRSFFFAAYERYAYTFSSSANTIQPTEDERNGDFSEFLAGGACNSTGTSVHIVNPMTGTDYYTANGNKIPSSDINQVSLKLLKLLYPTPTTSGCDTTNTYELIDYTQKAQRFSLRLDHKLSEKDQLRGTFMRAFYGPYPASWTDSLQGGYSADGEHNADTILGWTHTFSPTLVLDVPASYLHLIIVRQPHVNDVNFGSFISGLGSIEYGGAPTIAIKNLTSTGDSGGGHAGLEQDIEFQPTLTKVFSKHTIKTGFSWVWSNYYSGSIVSNGSFDFGNTTTYSGVPFADFLLGVPDKTVNGNPASYNIREKENQYAGFIQDDWKALPTLTLNYGLRYDLQWFQKDPYGRNSLYIPEQGKLVVFGDSIPASAVSSYVSSLESYGVIETSAQAKMSSNPWDYLGHPKNDFAPRLGFAWEATPKTVVRGAFGIYYNLVPTQYTNTEIDNLPFTATVTHTNSSTATSSGYFTMSDPFASTGAYSSNPSVGAQAKSKTPYTEQYNLAVERDLGDGFDLRVGYVGQHNLKQNNVQGPGTTTINLNVQQYPLINASPQKTYNVQPFSSITLNTIPVFHSDMNSLQVGLHKRYSHGLSVNAEYQWTRILGNENLLNPSGVNVNDSYGPASGTVPEVLNLNYTYELPFGHGHLIAGNARGVLNTIISGWQYSGVGTFQQGTYFTVTANTPSNTVGLTSTRANRVAGVPLYPKHKTNAEWFNPAAFSAPGSYASTDGNTYAAMGNSSYDMLRGPGWWNMDMNLMKNISWGERYNVQLRGDTFNSFNHPNFGVPASNISTPSSVGTITSTSSSPVYEQRTMEFGAKFTF</sequence>
<evidence type="ECO:0000256" key="4">
    <source>
        <dbReference type="ARBA" id="ARBA00022692"/>
    </source>
</evidence>
<name>A0A4Q1SC39_9BACT</name>
<evidence type="ECO:0000256" key="1">
    <source>
        <dbReference type="ARBA" id="ARBA00004571"/>
    </source>
</evidence>
<organism evidence="9 10">
    <name type="scientific">Silvibacterium dinghuense</name>
    <dbReference type="NCBI Taxonomy" id="1560006"/>
    <lineage>
        <taxon>Bacteria</taxon>
        <taxon>Pseudomonadati</taxon>
        <taxon>Acidobacteriota</taxon>
        <taxon>Terriglobia</taxon>
        <taxon>Terriglobales</taxon>
        <taxon>Acidobacteriaceae</taxon>
        <taxon>Silvibacterium</taxon>
    </lineage>
</organism>
<evidence type="ECO:0000256" key="6">
    <source>
        <dbReference type="ARBA" id="ARBA00023237"/>
    </source>
</evidence>
<evidence type="ECO:0000256" key="5">
    <source>
        <dbReference type="ARBA" id="ARBA00023136"/>
    </source>
</evidence>
<reference evidence="9 10" key="1">
    <citation type="journal article" date="2016" name="Int. J. Syst. Evol. Microbiol.">
        <title>Acidipila dinghuensis sp. nov., an acidobacterium isolated from forest soil.</title>
        <authorList>
            <person name="Jiang Y.W."/>
            <person name="Wang J."/>
            <person name="Chen M.H."/>
            <person name="Lv Y.Y."/>
            <person name="Qiu L.H."/>
        </authorList>
    </citation>
    <scope>NUCLEOTIDE SEQUENCE [LARGE SCALE GENOMIC DNA]</scope>
    <source>
        <strain evidence="9 10">DHOF10</strain>
    </source>
</reference>
<keyword evidence="10" id="KW-1185">Reference proteome</keyword>
<dbReference type="InterPro" id="IPR057601">
    <property type="entry name" value="Oar-like_b-barrel"/>
</dbReference>
<dbReference type="GO" id="GO:0015344">
    <property type="term" value="F:siderophore uptake transmembrane transporter activity"/>
    <property type="evidence" value="ECO:0007669"/>
    <property type="project" value="TreeGrafter"/>
</dbReference>
<dbReference type="SUPFAM" id="SSF56935">
    <property type="entry name" value="Porins"/>
    <property type="match status" value="1"/>
</dbReference>
<keyword evidence="3" id="KW-1134">Transmembrane beta strand</keyword>
<evidence type="ECO:0000313" key="10">
    <source>
        <dbReference type="Proteomes" id="UP000290253"/>
    </source>
</evidence>
<gene>
    <name evidence="9" type="ORF">ESZ00_15930</name>
</gene>
<dbReference type="GO" id="GO:0044718">
    <property type="term" value="P:siderophore transmembrane transport"/>
    <property type="evidence" value="ECO:0007669"/>
    <property type="project" value="TreeGrafter"/>
</dbReference>
<feature type="signal peptide" evidence="7">
    <location>
        <begin position="1"/>
        <end position="37"/>
    </location>
</feature>
<dbReference type="Gene3D" id="2.60.40.1120">
    <property type="entry name" value="Carboxypeptidase-like, regulatory domain"/>
    <property type="match status" value="1"/>
</dbReference>
<comment type="subcellular location">
    <subcellularLocation>
        <location evidence="1">Cell outer membrane</location>
        <topology evidence="1">Multi-pass membrane protein</topology>
    </subcellularLocation>
</comment>
<feature type="chain" id="PRO_5020777343" description="TonB-dependent transporter Oar-like beta-barrel domain-containing protein" evidence="7">
    <location>
        <begin position="38"/>
        <end position="1137"/>
    </location>
</feature>
<dbReference type="EMBL" id="SDMK01000003">
    <property type="protein sequence ID" value="RXS94553.1"/>
    <property type="molecule type" value="Genomic_DNA"/>
</dbReference>
<keyword evidence="6" id="KW-0998">Cell outer membrane</keyword>
<dbReference type="Proteomes" id="UP000290253">
    <property type="component" value="Unassembled WGS sequence"/>
</dbReference>
<evidence type="ECO:0000259" key="8">
    <source>
        <dbReference type="Pfam" id="PF25183"/>
    </source>
</evidence>
<dbReference type="Pfam" id="PF25183">
    <property type="entry name" value="OMP_b-brl_4"/>
    <property type="match status" value="1"/>
</dbReference>
<evidence type="ECO:0000313" key="9">
    <source>
        <dbReference type="EMBL" id="RXS94553.1"/>
    </source>
</evidence>
<dbReference type="PANTHER" id="PTHR30069">
    <property type="entry name" value="TONB-DEPENDENT OUTER MEMBRANE RECEPTOR"/>
    <property type="match status" value="1"/>
</dbReference>
<dbReference type="PANTHER" id="PTHR30069:SF46">
    <property type="entry name" value="OAR PROTEIN"/>
    <property type="match status" value="1"/>
</dbReference>
<keyword evidence="2" id="KW-0813">Transport</keyword>
<dbReference type="OrthoDB" id="97893at2"/>
<accession>A0A4Q1SC39</accession>
<evidence type="ECO:0000256" key="3">
    <source>
        <dbReference type="ARBA" id="ARBA00022452"/>
    </source>
</evidence>
<feature type="domain" description="TonB-dependent transporter Oar-like beta-barrel" evidence="8">
    <location>
        <begin position="258"/>
        <end position="1129"/>
    </location>
</feature>
<keyword evidence="7" id="KW-0732">Signal</keyword>
<dbReference type="GO" id="GO:0009279">
    <property type="term" value="C:cell outer membrane"/>
    <property type="evidence" value="ECO:0007669"/>
    <property type="project" value="UniProtKB-SubCell"/>
</dbReference>
<evidence type="ECO:0000256" key="2">
    <source>
        <dbReference type="ARBA" id="ARBA00022448"/>
    </source>
</evidence>
<dbReference type="Pfam" id="PF13620">
    <property type="entry name" value="CarboxypepD_reg"/>
    <property type="match status" value="1"/>
</dbReference>
<keyword evidence="5" id="KW-0472">Membrane</keyword>
<dbReference type="AlphaFoldDB" id="A0A4Q1SC39"/>
<proteinExistence type="predicted"/>
<dbReference type="InterPro" id="IPR036942">
    <property type="entry name" value="Beta-barrel_TonB_sf"/>
</dbReference>
<keyword evidence="4" id="KW-0812">Transmembrane</keyword>
<dbReference type="InterPro" id="IPR039426">
    <property type="entry name" value="TonB-dep_rcpt-like"/>
</dbReference>
<comment type="caution">
    <text evidence="9">The sequence shown here is derived from an EMBL/GenBank/DDBJ whole genome shotgun (WGS) entry which is preliminary data.</text>
</comment>
<dbReference type="InterPro" id="IPR008969">
    <property type="entry name" value="CarboxyPept-like_regulatory"/>
</dbReference>
<evidence type="ECO:0000256" key="7">
    <source>
        <dbReference type="SAM" id="SignalP"/>
    </source>
</evidence>
<dbReference type="Gene3D" id="2.40.170.20">
    <property type="entry name" value="TonB-dependent receptor, beta-barrel domain"/>
    <property type="match status" value="1"/>
</dbReference>
<protein>
    <recommendedName>
        <fullName evidence="8">TonB-dependent transporter Oar-like beta-barrel domain-containing protein</fullName>
    </recommendedName>
</protein>
<dbReference type="SUPFAM" id="SSF49464">
    <property type="entry name" value="Carboxypeptidase regulatory domain-like"/>
    <property type="match status" value="1"/>
</dbReference>